<keyword evidence="4" id="KW-1185">Reference proteome</keyword>
<dbReference type="InterPro" id="IPR000760">
    <property type="entry name" value="Inositol_monophosphatase-like"/>
</dbReference>
<reference evidence="3 4" key="1">
    <citation type="submission" date="2019-05" db="EMBL/GenBank/DDBJ databases">
        <authorList>
            <person name="Pankratov T."/>
            <person name="Grouzdev D."/>
        </authorList>
    </citation>
    <scope>NUCLEOTIDE SEQUENCE [LARGE SCALE GENOMIC DNA]</scope>
    <source>
        <strain evidence="3 4">KEBCLARHB70R</strain>
    </source>
</reference>
<dbReference type="GO" id="GO:0007165">
    <property type="term" value="P:signal transduction"/>
    <property type="evidence" value="ECO:0007669"/>
    <property type="project" value="TreeGrafter"/>
</dbReference>
<dbReference type="PANTHER" id="PTHR20854">
    <property type="entry name" value="INOSITOL MONOPHOSPHATASE"/>
    <property type="match status" value="1"/>
</dbReference>
<keyword evidence="2" id="KW-0479">Metal-binding</keyword>
<dbReference type="OrthoDB" id="9785695at2"/>
<dbReference type="PRINTS" id="PR00377">
    <property type="entry name" value="IMPHPHTASES"/>
</dbReference>
<dbReference type="PANTHER" id="PTHR20854:SF4">
    <property type="entry name" value="INOSITOL-1-MONOPHOSPHATASE-RELATED"/>
    <property type="match status" value="1"/>
</dbReference>
<evidence type="ECO:0000313" key="4">
    <source>
        <dbReference type="Proteomes" id="UP000305654"/>
    </source>
</evidence>
<accession>A0A5R9J4V7</accession>
<dbReference type="GO" id="GO:0008934">
    <property type="term" value="F:inositol monophosphate 1-phosphatase activity"/>
    <property type="evidence" value="ECO:0007669"/>
    <property type="project" value="TreeGrafter"/>
</dbReference>
<feature type="binding site" evidence="2">
    <location>
        <position position="96"/>
    </location>
    <ligand>
        <name>Mg(2+)</name>
        <dbReference type="ChEBI" id="CHEBI:18420"/>
        <label>1</label>
        <note>catalytic</note>
    </ligand>
</feature>
<dbReference type="AlphaFoldDB" id="A0A5R9J4V7"/>
<sequence>MFSVKETAELTQLLRAAARAEILPRFRNLEDGAIRSKSGPLDLVTVADEAAEALITSGLTRLFPGAVVIGEEACASDETVLGRLAQAELAIVVDPIDGTSNYAAGVPLFGVMAAVVSGGEVVASVIHDPITDHSAVAVRGEGAWSEAADGSRQQLRVASVVAPGNMTGNASWRYLPMAVRDRVARNLTKVAASWDYRCAAHEYRVLASGHCHFLIFNRLMPWDHLPGWLLHQEAGGYSAHFDGSPYRPTDLDGGLLYAPDRASWQALHDTLFGE</sequence>
<evidence type="ECO:0000313" key="3">
    <source>
        <dbReference type="EMBL" id="TLU72654.1"/>
    </source>
</evidence>
<organism evidence="3 4">
    <name type="scientific">Lichenicoccus roseus</name>
    <dbReference type="NCBI Taxonomy" id="2683649"/>
    <lineage>
        <taxon>Bacteria</taxon>
        <taxon>Pseudomonadati</taxon>
        <taxon>Pseudomonadota</taxon>
        <taxon>Alphaproteobacteria</taxon>
        <taxon>Acetobacterales</taxon>
        <taxon>Acetobacteraceae</taxon>
        <taxon>Lichenicoccus</taxon>
    </lineage>
</organism>
<feature type="binding site" evidence="2">
    <location>
        <position position="94"/>
    </location>
    <ligand>
        <name>Mg(2+)</name>
        <dbReference type="ChEBI" id="CHEBI:18420"/>
        <label>1</label>
        <note>catalytic</note>
    </ligand>
</feature>
<comment type="caution">
    <text evidence="3">The sequence shown here is derived from an EMBL/GenBank/DDBJ whole genome shotgun (WGS) entry which is preliminary data.</text>
</comment>
<feature type="binding site" evidence="2">
    <location>
        <position position="71"/>
    </location>
    <ligand>
        <name>Mg(2+)</name>
        <dbReference type="ChEBI" id="CHEBI:18420"/>
        <label>1</label>
        <note>catalytic</note>
    </ligand>
</feature>
<dbReference type="Pfam" id="PF00459">
    <property type="entry name" value="Inositol_P"/>
    <property type="match status" value="1"/>
</dbReference>
<proteinExistence type="inferred from homology"/>
<protein>
    <submittedName>
        <fullName evidence="3">Inositol monophosphatase</fullName>
    </submittedName>
</protein>
<evidence type="ECO:0000256" key="2">
    <source>
        <dbReference type="PIRSR" id="PIRSR600760-2"/>
    </source>
</evidence>
<name>A0A5R9J4V7_9PROT</name>
<dbReference type="Proteomes" id="UP000305654">
    <property type="component" value="Unassembled WGS sequence"/>
</dbReference>
<evidence type="ECO:0000256" key="1">
    <source>
        <dbReference type="ARBA" id="ARBA00009759"/>
    </source>
</evidence>
<dbReference type="Gene3D" id="3.40.190.80">
    <property type="match status" value="1"/>
</dbReference>
<dbReference type="SUPFAM" id="SSF56655">
    <property type="entry name" value="Carbohydrate phosphatase"/>
    <property type="match status" value="1"/>
</dbReference>
<keyword evidence="2" id="KW-0460">Magnesium</keyword>
<dbReference type="EMBL" id="VCDI01000003">
    <property type="protein sequence ID" value="TLU72654.1"/>
    <property type="molecule type" value="Genomic_DNA"/>
</dbReference>
<feature type="binding site" evidence="2">
    <location>
        <position position="97"/>
    </location>
    <ligand>
        <name>Mg(2+)</name>
        <dbReference type="ChEBI" id="CHEBI:18420"/>
        <label>1</label>
        <note>catalytic</note>
    </ligand>
</feature>
<comment type="cofactor">
    <cofactor evidence="2">
        <name>Mg(2+)</name>
        <dbReference type="ChEBI" id="CHEBI:18420"/>
    </cofactor>
</comment>
<comment type="similarity">
    <text evidence="1">Belongs to the inositol monophosphatase superfamily.</text>
</comment>
<dbReference type="CDD" id="cd01517">
    <property type="entry name" value="PAP_phosphatase"/>
    <property type="match status" value="1"/>
</dbReference>
<dbReference type="GO" id="GO:0006020">
    <property type="term" value="P:inositol metabolic process"/>
    <property type="evidence" value="ECO:0007669"/>
    <property type="project" value="TreeGrafter"/>
</dbReference>
<feature type="binding site" evidence="2">
    <location>
        <position position="223"/>
    </location>
    <ligand>
        <name>Mg(2+)</name>
        <dbReference type="ChEBI" id="CHEBI:18420"/>
        <label>1</label>
        <note>catalytic</note>
    </ligand>
</feature>
<dbReference type="Gene3D" id="3.30.540.10">
    <property type="entry name" value="Fructose-1,6-Bisphosphatase, subunit A, domain 1"/>
    <property type="match status" value="1"/>
</dbReference>
<gene>
    <name evidence="3" type="ORF">FE263_11505</name>
</gene>
<dbReference type="RefSeq" id="WP_138326115.1">
    <property type="nucleotide sequence ID" value="NZ_VCDI01000003.1"/>
</dbReference>
<dbReference type="GO" id="GO:0046872">
    <property type="term" value="F:metal ion binding"/>
    <property type="evidence" value="ECO:0007669"/>
    <property type="project" value="UniProtKB-KW"/>
</dbReference>